<gene>
    <name evidence="1" type="primary">ORF191931</name>
</gene>
<evidence type="ECO:0000313" key="1">
    <source>
        <dbReference type="EMBL" id="CEK93089.1"/>
    </source>
</evidence>
<name>A0A0B7BIC5_9EUPU</name>
<protein>
    <submittedName>
        <fullName evidence="1">Uncharacterized protein</fullName>
    </submittedName>
</protein>
<proteinExistence type="predicted"/>
<reference evidence="1" key="1">
    <citation type="submission" date="2014-12" db="EMBL/GenBank/DDBJ databases">
        <title>Insight into the proteome of Arion vulgaris.</title>
        <authorList>
            <person name="Aradska J."/>
            <person name="Bulat T."/>
            <person name="Smidak R."/>
            <person name="Sarate P."/>
            <person name="Gangsoo J."/>
            <person name="Sialana F."/>
            <person name="Bilban M."/>
            <person name="Lubec G."/>
        </authorList>
    </citation>
    <scope>NUCLEOTIDE SEQUENCE</scope>
    <source>
        <tissue evidence="1">Skin</tissue>
    </source>
</reference>
<dbReference type="AlphaFoldDB" id="A0A0B7BIC5"/>
<dbReference type="EMBL" id="HACG01046224">
    <property type="protein sequence ID" value="CEK93089.1"/>
    <property type="molecule type" value="Transcribed_RNA"/>
</dbReference>
<sequence length="67" mass="7782">MCRADDSKVGNSLSSENSRGLGKLRLKTFPWQQLSSLLFSMLSCQGFFYLPNLKHRNLHFIIHLRKD</sequence>
<accession>A0A0B7BIC5</accession>
<organism evidence="1">
    <name type="scientific">Arion vulgaris</name>
    <dbReference type="NCBI Taxonomy" id="1028688"/>
    <lineage>
        <taxon>Eukaryota</taxon>
        <taxon>Metazoa</taxon>
        <taxon>Spiralia</taxon>
        <taxon>Lophotrochozoa</taxon>
        <taxon>Mollusca</taxon>
        <taxon>Gastropoda</taxon>
        <taxon>Heterobranchia</taxon>
        <taxon>Euthyneura</taxon>
        <taxon>Panpulmonata</taxon>
        <taxon>Eupulmonata</taxon>
        <taxon>Stylommatophora</taxon>
        <taxon>Helicina</taxon>
        <taxon>Arionoidea</taxon>
        <taxon>Arionidae</taxon>
        <taxon>Arion</taxon>
    </lineage>
</organism>